<keyword evidence="1" id="KW-1133">Transmembrane helix</keyword>
<sequence length="146" mass="16731">MDLQFIAPTINELILLALVIALGVFAIWLTFKERKTHAALSELQDLVTRRTDDMDTQIRDFGHQQNEAQTRSLVVTRHLQALQTKQDDFENQIRELKLQDPSLRLYQRAAELVKQGASIEEVMEACDIPRAEAEMLFMVHKQSPSG</sequence>
<dbReference type="HOGENOM" id="CLU_140401_0_0_6"/>
<reference evidence="2 3" key="1">
    <citation type="journal article" date="2011" name="J. Bacteriol.">
        <title>Complete genome sequence of the polycyclic aromatic hydrocarbon-degrading bacterium Alteromonas sp. strain SN2.</title>
        <authorList>
            <person name="Jin H.M."/>
            <person name="Jeong H."/>
            <person name="Moon E.J."/>
            <person name="Math R.K."/>
            <person name="Lee K."/>
            <person name="Kim H.J."/>
            <person name="Jeon C.O."/>
            <person name="Oh T.K."/>
            <person name="Kim J.F."/>
        </authorList>
    </citation>
    <scope>NUCLEOTIDE SEQUENCE [LARGE SCALE GENOMIC DNA]</scope>
    <source>
        <strain evidence="3">JCM 17741 / KACC 18427 / KCTC 11700BP / SN2</strain>
    </source>
</reference>
<evidence type="ECO:0000313" key="2">
    <source>
        <dbReference type="EMBL" id="AEF04151.1"/>
    </source>
</evidence>
<evidence type="ECO:0000313" key="3">
    <source>
        <dbReference type="Proteomes" id="UP000000683"/>
    </source>
</evidence>
<dbReference type="EMBL" id="CP002339">
    <property type="protein sequence ID" value="AEF04151.1"/>
    <property type="molecule type" value="Genomic_DNA"/>
</dbReference>
<feature type="transmembrane region" description="Helical" evidence="1">
    <location>
        <begin position="13"/>
        <end position="31"/>
    </location>
</feature>
<dbReference type="RefSeq" id="WP_013785081.1">
    <property type="nucleotide sequence ID" value="NC_015554.1"/>
</dbReference>
<proteinExistence type="predicted"/>
<name>F5ZE39_ALTNA</name>
<keyword evidence="1" id="KW-0472">Membrane</keyword>
<dbReference type="KEGG" id="alt:ambt_13165"/>
<evidence type="ECO:0000256" key="1">
    <source>
        <dbReference type="SAM" id="Phobius"/>
    </source>
</evidence>
<organism evidence="2 3">
    <name type="scientific">Alteromonas naphthalenivorans</name>
    <dbReference type="NCBI Taxonomy" id="715451"/>
    <lineage>
        <taxon>Bacteria</taxon>
        <taxon>Pseudomonadati</taxon>
        <taxon>Pseudomonadota</taxon>
        <taxon>Gammaproteobacteria</taxon>
        <taxon>Alteromonadales</taxon>
        <taxon>Alteromonadaceae</taxon>
        <taxon>Alteromonas/Salinimonas group</taxon>
        <taxon>Alteromonas</taxon>
    </lineage>
</organism>
<dbReference type="OrthoDB" id="5600183at2"/>
<gene>
    <name evidence="2" type="ordered locus">ambt_13165</name>
</gene>
<dbReference type="AlphaFoldDB" id="F5ZE39"/>
<protein>
    <submittedName>
        <fullName evidence="2">DNA repair ATPase</fullName>
    </submittedName>
</protein>
<dbReference type="Proteomes" id="UP000000683">
    <property type="component" value="Chromosome"/>
</dbReference>
<dbReference type="Pfam" id="PF10975">
    <property type="entry name" value="DUF2802"/>
    <property type="match status" value="1"/>
</dbReference>
<accession>F5ZE39</accession>
<keyword evidence="1" id="KW-0812">Transmembrane</keyword>
<dbReference type="InterPro" id="IPR021244">
    <property type="entry name" value="DUF2802"/>
</dbReference>
<keyword evidence="3" id="KW-1185">Reference proteome</keyword>
<dbReference type="eggNOG" id="ENOG5032YKY">
    <property type="taxonomic scope" value="Bacteria"/>
</dbReference>